<dbReference type="Proteomes" id="UP000199608">
    <property type="component" value="Unassembled WGS sequence"/>
</dbReference>
<dbReference type="RefSeq" id="WP_092237418.1">
    <property type="nucleotide sequence ID" value="NZ_FNLL01000013.1"/>
</dbReference>
<dbReference type="AlphaFoldDB" id="A0A1H2JLW3"/>
<sequence length="749" mass="85510">MSRKNDVMKEKQVLASFISKLPEAIIICDANGLILLHDHQSEIYLLADKSNPVIPVLMTGKPITALIDKNLVEHALDEINEQLRKKVENTVSTFILQTHALVLETQVVPVLNSAGLFSGFVVILDDITQQSRAQKRVESLLNTLSKNARSPMASIRAAIEAMREFPGMDEQHQHQFKEIIYKESIVLSDILNSVSDEYSRLINTNKTLKPLFVKDFLQTVSRRSQDKLGLICRVTNRFDAENIKIKADPYTFINVFIFMLGRLKTETGLTEFYFNFYKKNAIALIDISWKGDPVSPQLLKQWESLDIGTQNMVLNIGLKEALNQHQSVIWTYPEQDEVNDMPCVRFFIPADESLVQNILEPVSLIPESRIQIGDIEAFDHSDQALELDNRLLTELSYTSLIREINQATRVEEIIGKHSQLPRLIHSMLTSGTKIKTVTWLVTAFSDAILHKLLTFATKALGPSPVPFAFVTLGSEGRKEQTLKTDQDNAVIFKDSEDDGQTIEILQPYFLKLGEKVCTWLDQSGFDFCQGGIMAKNPKWCQPLSIWKDYFSSWIHAASPEDLLHTSIFFDFRFAYGDRQITDELTAYMMNQLSNWTGFFRNMAENAVYFKPPIGFFGNFSVRSKAPHKKCLDIKMASIPIVDFARIYSLKHGIRATATQDRLYQLYVKKVLSRNEYNELDQAYCFNMQIRFMTQIQAILGQNIKPDNYINPKHLSSIEKKMLKEVLKKIKAIQAKLRFDFIGDTDGLIS</sequence>
<feature type="domain" description="PAC" evidence="3">
    <location>
        <begin position="85"/>
        <end position="139"/>
    </location>
</feature>
<dbReference type="InterPro" id="IPR036097">
    <property type="entry name" value="HisK_dim/P_sf"/>
</dbReference>
<dbReference type="SUPFAM" id="SSF47384">
    <property type="entry name" value="Homodimeric domain of signal transducing histidine kinase"/>
    <property type="match status" value="1"/>
</dbReference>
<accession>A0A1H2JLW3</accession>
<dbReference type="Gene3D" id="3.30.450.20">
    <property type="entry name" value="PAS domain"/>
    <property type="match status" value="1"/>
</dbReference>
<dbReference type="PROSITE" id="PS50113">
    <property type="entry name" value="PAC"/>
    <property type="match status" value="1"/>
</dbReference>
<dbReference type="InterPro" id="IPR005105">
    <property type="entry name" value="GlnD_Uridyltrans_N"/>
</dbReference>
<dbReference type="SUPFAM" id="SSF81301">
    <property type="entry name" value="Nucleotidyltransferase"/>
    <property type="match status" value="1"/>
</dbReference>
<dbReference type="CDD" id="cd05401">
    <property type="entry name" value="NT_GlnE_GlnD_like"/>
    <property type="match status" value="1"/>
</dbReference>
<dbReference type="CDD" id="cd00082">
    <property type="entry name" value="HisKA"/>
    <property type="match status" value="1"/>
</dbReference>
<dbReference type="EC" id="2.7.13.3" evidence="2"/>
<dbReference type="InterPro" id="IPR003661">
    <property type="entry name" value="HisK_dim/P_dom"/>
</dbReference>
<organism evidence="4 5">
    <name type="scientific">Desulfobacula phenolica</name>
    <dbReference type="NCBI Taxonomy" id="90732"/>
    <lineage>
        <taxon>Bacteria</taxon>
        <taxon>Pseudomonadati</taxon>
        <taxon>Thermodesulfobacteriota</taxon>
        <taxon>Desulfobacteria</taxon>
        <taxon>Desulfobacterales</taxon>
        <taxon>Desulfobacteraceae</taxon>
        <taxon>Desulfobacula</taxon>
    </lineage>
</organism>
<dbReference type="Pfam" id="PF10335">
    <property type="entry name" value="DUF294_C"/>
    <property type="match status" value="1"/>
</dbReference>
<gene>
    <name evidence="4" type="ORF">SAMN04487931_11388</name>
</gene>
<evidence type="ECO:0000256" key="2">
    <source>
        <dbReference type="ARBA" id="ARBA00012438"/>
    </source>
</evidence>
<name>A0A1H2JLW3_9BACT</name>
<dbReference type="InterPro" id="IPR018821">
    <property type="entry name" value="DUF294_put_nucleoTrafse_sb-bd"/>
</dbReference>
<dbReference type="GO" id="GO:0000155">
    <property type="term" value="F:phosphorelay sensor kinase activity"/>
    <property type="evidence" value="ECO:0007669"/>
    <property type="project" value="InterPro"/>
</dbReference>
<dbReference type="Pfam" id="PF03445">
    <property type="entry name" value="DUF294"/>
    <property type="match status" value="1"/>
</dbReference>
<dbReference type="EMBL" id="FNLL01000013">
    <property type="protein sequence ID" value="SDU57343.1"/>
    <property type="molecule type" value="Genomic_DNA"/>
</dbReference>
<dbReference type="InterPro" id="IPR000700">
    <property type="entry name" value="PAS-assoc_C"/>
</dbReference>
<evidence type="ECO:0000259" key="3">
    <source>
        <dbReference type="PROSITE" id="PS50113"/>
    </source>
</evidence>
<evidence type="ECO:0000256" key="1">
    <source>
        <dbReference type="ARBA" id="ARBA00000085"/>
    </source>
</evidence>
<dbReference type="InterPro" id="IPR043519">
    <property type="entry name" value="NT_sf"/>
</dbReference>
<proteinExistence type="predicted"/>
<protein>
    <recommendedName>
        <fullName evidence="2">histidine kinase</fullName>
        <ecNumber evidence="2">2.7.13.3</ecNumber>
    </recommendedName>
</protein>
<evidence type="ECO:0000313" key="5">
    <source>
        <dbReference type="Proteomes" id="UP000199608"/>
    </source>
</evidence>
<evidence type="ECO:0000313" key="4">
    <source>
        <dbReference type="EMBL" id="SDU57343.1"/>
    </source>
</evidence>
<dbReference type="GO" id="GO:0008773">
    <property type="term" value="F:[protein-PII] uridylyltransferase activity"/>
    <property type="evidence" value="ECO:0007669"/>
    <property type="project" value="InterPro"/>
</dbReference>
<comment type="catalytic activity">
    <reaction evidence="1">
        <text>ATP + protein L-histidine = ADP + protein N-phospho-L-histidine.</text>
        <dbReference type="EC" id="2.7.13.3"/>
    </reaction>
</comment>
<reference evidence="5" key="1">
    <citation type="submission" date="2016-10" db="EMBL/GenBank/DDBJ databases">
        <authorList>
            <person name="Varghese N."/>
            <person name="Submissions S."/>
        </authorList>
    </citation>
    <scope>NUCLEOTIDE SEQUENCE [LARGE SCALE GENOMIC DNA]</scope>
    <source>
        <strain evidence="5">DSM 3384</strain>
    </source>
</reference>
<keyword evidence="5" id="KW-1185">Reference proteome</keyword>